<accession>A0A381NZQ4</accession>
<evidence type="ECO:0008006" key="2">
    <source>
        <dbReference type="Google" id="ProtNLM"/>
    </source>
</evidence>
<dbReference type="AlphaFoldDB" id="A0A381NZQ4"/>
<dbReference type="EMBL" id="UINC01000701">
    <property type="protein sequence ID" value="SUZ59827.1"/>
    <property type="molecule type" value="Genomic_DNA"/>
</dbReference>
<evidence type="ECO:0000313" key="1">
    <source>
        <dbReference type="EMBL" id="SUZ59827.1"/>
    </source>
</evidence>
<protein>
    <recommendedName>
        <fullName evidence="2">Asparagine synthetase B</fullName>
    </recommendedName>
</protein>
<reference evidence="1" key="1">
    <citation type="submission" date="2018-05" db="EMBL/GenBank/DDBJ databases">
        <authorList>
            <person name="Lanie J.A."/>
            <person name="Ng W.-L."/>
            <person name="Kazmierczak K.M."/>
            <person name="Andrzejewski T.M."/>
            <person name="Davidsen T.M."/>
            <person name="Wayne K.J."/>
            <person name="Tettelin H."/>
            <person name="Glass J.I."/>
            <person name="Rusch D."/>
            <person name="Podicherti R."/>
            <person name="Tsui H.-C.T."/>
            <person name="Winkler M.E."/>
        </authorList>
    </citation>
    <scope>NUCLEOTIDE SEQUENCE</scope>
</reference>
<organism evidence="1">
    <name type="scientific">marine metagenome</name>
    <dbReference type="NCBI Taxonomy" id="408172"/>
    <lineage>
        <taxon>unclassified sequences</taxon>
        <taxon>metagenomes</taxon>
        <taxon>ecological metagenomes</taxon>
    </lineage>
</organism>
<sequence>MDLAQKDHLKAYGIAYWILTQDINVEWLLNYRGGSFMLDEFPAITKEARIRGVTVEPMDDQSAIGIYAEVDANNMEVVLLEKAPKIAIYTPPSKQPWDDAVTLALTYAEVDYEMLWDDEVFLGKLDRFDWLHLHHEDFTGQYGKFYRNFHNAPWYVDQQQEFETMAKRLGFSSVSEEKKAVARTIRDYVGKGGFLFAMCSATDSYDIALAAEGVDITEAVIDGTPADPNAENRMDYSKSFAFREFTIITDPFVYEFSDIDVPPSDRPTTRGAEADYFTLFEFSAKYDPVPAMLTQNHVGIVKGFMGQTTGFRRSLIKNHVLIMGEVEGDEQVKYLHGNYGRGSFTFLGGHDPEDYQHFVGDPPTDLALHRNSPGYRLILNNILFPAARKKERKT</sequence>
<proteinExistence type="predicted"/>
<gene>
    <name evidence="1" type="ORF">METZ01_LOCUS12681</name>
</gene>
<name>A0A381NZQ4_9ZZZZ</name>